<evidence type="ECO:0000313" key="1">
    <source>
        <dbReference type="EMBL" id="CAG8792345.1"/>
    </source>
</evidence>
<feature type="non-terminal residue" evidence="1">
    <location>
        <position position="168"/>
    </location>
</feature>
<name>A0ABN7VQI9_GIGMA</name>
<reference evidence="1 2" key="1">
    <citation type="submission" date="2021-06" db="EMBL/GenBank/DDBJ databases">
        <authorList>
            <person name="Kallberg Y."/>
            <person name="Tangrot J."/>
            <person name="Rosling A."/>
        </authorList>
    </citation>
    <scope>NUCLEOTIDE SEQUENCE [LARGE SCALE GENOMIC DNA]</scope>
    <source>
        <strain evidence="1 2">120-4 pot B 10/14</strain>
    </source>
</reference>
<evidence type="ECO:0000313" key="2">
    <source>
        <dbReference type="Proteomes" id="UP000789901"/>
    </source>
</evidence>
<protein>
    <submittedName>
        <fullName evidence="1">35695_t:CDS:1</fullName>
    </submittedName>
</protein>
<dbReference type="EMBL" id="CAJVQB010019805">
    <property type="protein sequence ID" value="CAG8792345.1"/>
    <property type="molecule type" value="Genomic_DNA"/>
</dbReference>
<dbReference type="Proteomes" id="UP000789901">
    <property type="component" value="Unassembled WGS sequence"/>
</dbReference>
<keyword evidence="2" id="KW-1185">Reference proteome</keyword>
<accession>A0ABN7VQI9</accession>
<gene>
    <name evidence="1" type="ORF">GMARGA_LOCUS21435</name>
</gene>
<organism evidence="1 2">
    <name type="scientific">Gigaspora margarita</name>
    <dbReference type="NCBI Taxonomy" id="4874"/>
    <lineage>
        <taxon>Eukaryota</taxon>
        <taxon>Fungi</taxon>
        <taxon>Fungi incertae sedis</taxon>
        <taxon>Mucoromycota</taxon>
        <taxon>Glomeromycotina</taxon>
        <taxon>Glomeromycetes</taxon>
        <taxon>Diversisporales</taxon>
        <taxon>Gigasporaceae</taxon>
        <taxon>Gigaspora</taxon>
    </lineage>
</organism>
<proteinExistence type="predicted"/>
<sequence length="168" mass="19551">MPRPSDLKRLQKEKINEARSARNFIDLSSNEDNDDSAKSIINHLLVASEASFKKNEHPKMYIGLYGLVLNCVLYKKKKANSEIINCCACQLIANQPNFLTEYGQIQKEIESKGHKAFNSISLERIRFFARLSFRWMDTYQHGLTEKVAEYVVKNNKRHRLVNEEIMNQ</sequence>
<comment type="caution">
    <text evidence="1">The sequence shown here is derived from an EMBL/GenBank/DDBJ whole genome shotgun (WGS) entry which is preliminary data.</text>
</comment>